<sequence length="129" mass="15890">MRWKKRHIKRFEKIIKKYYSHKLDPMILQLRTSIFDRRYPQCLESYSRKRSKNEYQVYRYDLSELFLNTRVSVPIKLYSRVKRSRVQDITYGYLMIEIDDLNEKTGRNYSTLCLENHDSIKRIIEELGK</sequence>
<dbReference type="Proteomes" id="UP000029889">
    <property type="component" value="Segment"/>
</dbReference>
<reference evidence="1 2" key="1">
    <citation type="submission" date="2014-09" db="EMBL/GenBank/DDBJ databases">
        <authorList>
            <person name="Lapin J.S."/>
            <person name="Pope W.H."/>
            <person name="Hua J."/>
            <person name="Ford M.E."/>
            <person name="Conway J.F."/>
            <person name="Hatfull G.F."/>
            <person name="Hendrix R.W."/>
        </authorList>
    </citation>
    <scope>NUCLEOTIDE SEQUENCE [LARGE SCALE GENOMIC DNA]</scope>
</reference>
<protein>
    <submittedName>
        <fullName evidence="1">Uncharacterized protein</fullName>
    </submittedName>
</protein>
<evidence type="ECO:0000313" key="2">
    <source>
        <dbReference type="Proteomes" id="UP000029889"/>
    </source>
</evidence>
<keyword evidence="2" id="KW-1185">Reference proteome</keyword>
<evidence type="ECO:0000313" key="1">
    <source>
        <dbReference type="EMBL" id="AIT14417.1"/>
    </source>
</evidence>
<proteinExistence type="predicted"/>
<accession>A0A097EYB4</accession>
<dbReference type="RefSeq" id="YP_009102114.1">
    <property type="nucleotide sequence ID" value="NC_025447.1"/>
</dbReference>
<dbReference type="GeneID" id="22111567"/>
<dbReference type="KEGG" id="vg:22111567"/>
<organism evidence="1 2">
    <name type="scientific">Escherichia phage 121Q</name>
    <dbReference type="NCBI Taxonomy" id="1555202"/>
    <lineage>
        <taxon>Viruses</taxon>
        <taxon>Duplodnaviria</taxon>
        <taxon>Heunggongvirae</taxon>
        <taxon>Uroviricota</taxon>
        <taxon>Caudoviricetes</taxon>
        <taxon>Asteriusvirus</taxon>
        <taxon>Asteriusvirus av121Q</taxon>
    </lineage>
</organism>
<gene>
    <name evidence="1" type="primary">527</name>
    <name evidence="1" type="ORF">PBI_121Q_527</name>
</gene>
<name>A0A097EYB4_9CAUD</name>
<dbReference type="EMBL" id="KM507819">
    <property type="protein sequence ID" value="AIT14417.1"/>
    <property type="molecule type" value="Genomic_DNA"/>
</dbReference>